<evidence type="ECO:0000313" key="1">
    <source>
        <dbReference type="EMBL" id="MWK56895.1"/>
    </source>
</evidence>
<name>A0A7X3H8D0_9GAMM</name>
<protein>
    <submittedName>
        <fullName evidence="1">Uncharacterized protein</fullName>
    </submittedName>
</protein>
<accession>A0A7X3H8D0</accession>
<dbReference type="Proteomes" id="UP000461288">
    <property type="component" value="Unassembled WGS sequence"/>
</dbReference>
<dbReference type="RefSeq" id="WP_083265584.1">
    <property type="nucleotide sequence ID" value="NZ_JALJXM010000001.1"/>
</dbReference>
<evidence type="ECO:0000313" key="2">
    <source>
        <dbReference type="Proteomes" id="UP000461288"/>
    </source>
</evidence>
<organism evidence="1 2">
    <name type="scientific">Metapseudomonas otitidis</name>
    <dbReference type="NCBI Taxonomy" id="319939"/>
    <lineage>
        <taxon>Bacteria</taxon>
        <taxon>Pseudomonadati</taxon>
        <taxon>Pseudomonadota</taxon>
        <taxon>Gammaproteobacteria</taxon>
        <taxon>Pseudomonadales</taxon>
        <taxon>Pseudomonadaceae</taxon>
        <taxon>Metapseudomonas</taxon>
    </lineage>
</organism>
<proteinExistence type="predicted"/>
<dbReference type="EMBL" id="WTFN01000027">
    <property type="protein sequence ID" value="MWK56895.1"/>
    <property type="molecule type" value="Genomic_DNA"/>
</dbReference>
<reference evidence="1 2" key="1">
    <citation type="submission" date="2019-12" db="EMBL/GenBank/DDBJ databases">
        <title>Draft genome sequence of Pseudomonas otitidis recovered from a chicken carcass.</title>
        <authorList>
            <person name="Vieira T.R."/>
            <person name="Oliviera E.F.C."/>
            <person name="Silva N.M.V."/>
            <person name="Sambrano G.E."/>
            <person name="Cibulski S.P."/>
            <person name="Cardoso M.R.I."/>
        </authorList>
    </citation>
    <scope>NUCLEOTIDE SEQUENCE [LARGE SCALE GENOMIC DNA]</scope>
    <source>
        <strain evidence="1 2">25_K</strain>
    </source>
</reference>
<comment type="caution">
    <text evidence="1">The sequence shown here is derived from an EMBL/GenBank/DDBJ whole genome shotgun (WGS) entry which is preliminary data.</text>
</comment>
<sequence length="147" mass="15044">MSLKFSTGLRRALLAVAPLRTALNGCELRIYSGPEPASVDAAIAASNQLLLTIKTDAGAGLTWEADAPGGVITKNLAEDWRGTVVAAGAATFFRLVLPADTDAASTSAVRIQGSVAIAGADLNFSSTALVVGAVQRLEAYAIALPEF</sequence>
<dbReference type="AlphaFoldDB" id="A0A7X3H8D0"/>
<gene>
    <name evidence="1" type="ORF">GO594_12985</name>
</gene>